<accession>A0ABR1RDR3</accession>
<proteinExistence type="predicted"/>
<gene>
    <name evidence="2" type="ORF">PG991_011186</name>
</gene>
<name>A0ABR1RDR3_9PEZI</name>
<reference evidence="2 3" key="1">
    <citation type="submission" date="2023-01" db="EMBL/GenBank/DDBJ databases">
        <title>Analysis of 21 Apiospora genomes using comparative genomics revels a genus with tremendous synthesis potential of carbohydrate active enzymes and secondary metabolites.</title>
        <authorList>
            <person name="Sorensen T."/>
        </authorList>
    </citation>
    <scope>NUCLEOTIDE SEQUENCE [LARGE SCALE GENOMIC DNA]</scope>
    <source>
        <strain evidence="2 3">CBS 20057</strain>
    </source>
</reference>
<evidence type="ECO:0000313" key="3">
    <source>
        <dbReference type="Proteomes" id="UP001396898"/>
    </source>
</evidence>
<feature type="region of interest" description="Disordered" evidence="1">
    <location>
        <begin position="111"/>
        <end position="141"/>
    </location>
</feature>
<dbReference type="Proteomes" id="UP001396898">
    <property type="component" value="Unassembled WGS sequence"/>
</dbReference>
<dbReference type="EMBL" id="JAQQWI010000016">
    <property type="protein sequence ID" value="KAK8008635.1"/>
    <property type="molecule type" value="Genomic_DNA"/>
</dbReference>
<protein>
    <submittedName>
        <fullName evidence="2">Uncharacterized protein</fullName>
    </submittedName>
</protein>
<feature type="compositionally biased region" description="Low complexity" evidence="1">
    <location>
        <begin position="53"/>
        <end position="69"/>
    </location>
</feature>
<evidence type="ECO:0000256" key="1">
    <source>
        <dbReference type="SAM" id="MobiDB-lite"/>
    </source>
</evidence>
<evidence type="ECO:0000313" key="2">
    <source>
        <dbReference type="EMBL" id="KAK8008635.1"/>
    </source>
</evidence>
<comment type="caution">
    <text evidence="2">The sequence shown here is derived from an EMBL/GenBank/DDBJ whole genome shotgun (WGS) entry which is preliminary data.</text>
</comment>
<sequence>MATQQQSMATTKKVQFGRDHYIKTTTRSSSPTIGRAIPLTPFCYSKPFNSVNNTNSNNNSNSNNNNSSSKITTDSHSNRGGLFLAKIEYYNHDPRQRDFCSLEAIDLSGIATRTPSPATTPNTPPSSTSGGPGTGTSPPSDIVEAIEAHQRGRIERLYPDAPSGGFTVGRARVYWNLSAAHPEIPGPELTQLPRDEVWEQLELMKNRGYVDCIHIKIDVARRSKELVRYVVTPASSSSSPSWQV</sequence>
<feature type="region of interest" description="Disordered" evidence="1">
    <location>
        <begin position="53"/>
        <end position="77"/>
    </location>
</feature>
<feature type="compositionally biased region" description="Low complexity" evidence="1">
    <location>
        <begin position="112"/>
        <end position="140"/>
    </location>
</feature>
<keyword evidence="3" id="KW-1185">Reference proteome</keyword>
<organism evidence="2 3">
    <name type="scientific">Apiospora marii</name>
    <dbReference type="NCBI Taxonomy" id="335849"/>
    <lineage>
        <taxon>Eukaryota</taxon>
        <taxon>Fungi</taxon>
        <taxon>Dikarya</taxon>
        <taxon>Ascomycota</taxon>
        <taxon>Pezizomycotina</taxon>
        <taxon>Sordariomycetes</taxon>
        <taxon>Xylariomycetidae</taxon>
        <taxon>Amphisphaeriales</taxon>
        <taxon>Apiosporaceae</taxon>
        <taxon>Apiospora</taxon>
    </lineage>
</organism>